<dbReference type="EMBL" id="JFCB01000004">
    <property type="protein sequence ID" value="KES07741.1"/>
    <property type="molecule type" value="Genomic_DNA"/>
</dbReference>
<proteinExistence type="predicted"/>
<accession>A0A081XW18</accession>
<dbReference type="Pfam" id="PF19560">
    <property type="entry name" value="DUF6082"/>
    <property type="match status" value="1"/>
</dbReference>
<dbReference type="Proteomes" id="UP000028341">
    <property type="component" value="Unassembled WGS sequence"/>
</dbReference>
<evidence type="ECO:0000256" key="1">
    <source>
        <dbReference type="SAM" id="SignalP"/>
    </source>
</evidence>
<evidence type="ECO:0000313" key="2">
    <source>
        <dbReference type="EMBL" id="KES07741.1"/>
    </source>
</evidence>
<organism evidence="2 3">
    <name type="scientific">Streptomyces toyocaensis</name>
    <dbReference type="NCBI Taxonomy" id="55952"/>
    <lineage>
        <taxon>Bacteria</taxon>
        <taxon>Bacillati</taxon>
        <taxon>Actinomycetota</taxon>
        <taxon>Actinomycetes</taxon>
        <taxon>Kitasatosporales</taxon>
        <taxon>Streptomycetaceae</taxon>
        <taxon>Streptomyces</taxon>
    </lineage>
</organism>
<dbReference type="AlphaFoldDB" id="A0A081XW18"/>
<evidence type="ECO:0000313" key="3">
    <source>
        <dbReference type="Proteomes" id="UP000028341"/>
    </source>
</evidence>
<sequence>MATRNAAAGRFLPLAAAGMGFLAGAVTALAAHQRSGCALGERLERLERAAGDAQRTAALAHQHRLHWELLSKAMDDENSALMEVLDAYDPTVPPKKQRQFLYANAMYTSMVFNYRIGNLSREQFYGSVRGMFQNPICREYWHATEHHRSTLDSASEEARLGFLVDRLLRQLEESDSDEWWVVGELPPDGPPPGTMPPEA</sequence>
<keyword evidence="3" id="KW-1185">Reference proteome</keyword>
<name>A0A081XW18_STRTO</name>
<reference evidence="2 3" key="1">
    <citation type="submission" date="2014-02" db="EMBL/GenBank/DDBJ databases">
        <title>The genome announcement of Streptomyces toyocaensis NRRL15009.</title>
        <authorList>
            <person name="Hong H.-J."/>
            <person name="Kwun M.J."/>
        </authorList>
    </citation>
    <scope>NUCLEOTIDE SEQUENCE [LARGE SCALE GENOMIC DNA]</scope>
    <source>
        <strain evidence="2 3">NRRL 15009</strain>
    </source>
</reference>
<dbReference type="RefSeq" id="WP_037930014.1">
    <property type="nucleotide sequence ID" value="NZ_JBFADL010000002.1"/>
</dbReference>
<feature type="chain" id="PRO_5001766966" description="Secreted protein" evidence="1">
    <location>
        <begin position="31"/>
        <end position="199"/>
    </location>
</feature>
<protein>
    <recommendedName>
        <fullName evidence="4">Secreted protein</fullName>
    </recommendedName>
</protein>
<dbReference type="InterPro" id="IPR045728">
    <property type="entry name" value="DUF6082"/>
</dbReference>
<dbReference type="eggNOG" id="ENOG5033NU0">
    <property type="taxonomic scope" value="Bacteria"/>
</dbReference>
<gene>
    <name evidence="2" type="ORF">BU52_07380</name>
</gene>
<evidence type="ECO:0008006" key="4">
    <source>
        <dbReference type="Google" id="ProtNLM"/>
    </source>
</evidence>
<comment type="caution">
    <text evidence="2">The sequence shown here is derived from an EMBL/GenBank/DDBJ whole genome shotgun (WGS) entry which is preliminary data.</text>
</comment>
<keyword evidence="1" id="KW-0732">Signal</keyword>
<feature type="signal peptide" evidence="1">
    <location>
        <begin position="1"/>
        <end position="30"/>
    </location>
</feature>